<dbReference type="InterPro" id="IPR029063">
    <property type="entry name" value="SAM-dependent_MTases_sf"/>
</dbReference>
<dbReference type="Pfam" id="PF01938">
    <property type="entry name" value="TRAM"/>
    <property type="match status" value="1"/>
</dbReference>
<dbReference type="SUPFAM" id="SSF50249">
    <property type="entry name" value="Nucleic acid-binding proteins"/>
    <property type="match status" value="1"/>
</dbReference>
<dbReference type="Proteomes" id="UP001316189">
    <property type="component" value="Chromosome"/>
</dbReference>
<sequence length="419" mass="44338">MVELEIGPVAHGGHCVARIGADEDGRGGRVVFVRHTLPGERVRARLTETGETASFWRADAVEVLTPSADRVPSAWPAAGPGGVGGGELAHVSLAGQRAWKAAVVAEQLQRLAHLEREVQVEAVPGDEERGGLGWRTRIDLVADGSGRAGMSGFRSHDVHALESMPLANEAIAELGLFDRAWKAGSRIEVVAPAGGDLPVVLVDGEPYDLRRGRVDSRPNARTSVRENVHVAGRDYTYRVAASGFWQVHREAPAVLAGAVLDALGDVDGWTVLDLYSGAGLFTAPLSDAVGPTGAVVAVEGDPQALRDARRNLHDRSNVELHAGDVARVMLEDTEGSIVHADAVVLDPPRVGAGRKVVEAIAGLRPERVVYVACDPAALARDLAYFAEQGYELGALRAFDLFPMTHHVECVATLAPVATA</sequence>
<evidence type="ECO:0000313" key="7">
    <source>
        <dbReference type="Proteomes" id="UP001316189"/>
    </source>
</evidence>
<accession>A0ABY5L5Z3</accession>
<keyword evidence="7" id="KW-1185">Reference proteome</keyword>
<protein>
    <submittedName>
        <fullName evidence="6">TRAM domain-containing protein</fullName>
    </submittedName>
</protein>
<reference evidence="6 7" key="1">
    <citation type="submission" date="2022-07" db="EMBL/GenBank/DDBJ databases">
        <title>Novel species in genus cellulomonas.</title>
        <authorList>
            <person name="Ye L."/>
        </authorList>
    </citation>
    <scope>NUCLEOTIDE SEQUENCE [LARGE SCALE GENOMIC DNA]</scope>
    <source>
        <strain evidence="7">zg-Y338</strain>
    </source>
</reference>
<dbReference type="PROSITE" id="PS50926">
    <property type="entry name" value="TRAM"/>
    <property type="match status" value="1"/>
</dbReference>
<keyword evidence="2 4" id="KW-0808">Transferase</keyword>
<dbReference type="PROSITE" id="PS01231">
    <property type="entry name" value="TRMA_2"/>
    <property type="match status" value="1"/>
</dbReference>
<keyword evidence="1 4" id="KW-0489">Methyltransferase</keyword>
<feature type="binding site" evidence="4">
    <location>
        <position position="346"/>
    </location>
    <ligand>
        <name>S-adenosyl-L-methionine</name>
        <dbReference type="ChEBI" id="CHEBI:59789"/>
    </ligand>
</feature>
<dbReference type="PROSITE" id="PS51687">
    <property type="entry name" value="SAM_MT_RNA_M5U"/>
    <property type="match status" value="1"/>
</dbReference>
<evidence type="ECO:0000313" key="6">
    <source>
        <dbReference type="EMBL" id="UUI76956.1"/>
    </source>
</evidence>
<dbReference type="CDD" id="cd02440">
    <property type="entry name" value="AdoMet_MTases"/>
    <property type="match status" value="1"/>
</dbReference>
<feature type="binding site" evidence="4">
    <location>
        <position position="275"/>
    </location>
    <ligand>
        <name>S-adenosyl-L-methionine</name>
        <dbReference type="ChEBI" id="CHEBI:59789"/>
    </ligand>
</feature>
<dbReference type="Gene3D" id="2.40.50.1070">
    <property type="match status" value="1"/>
</dbReference>
<dbReference type="PANTHER" id="PTHR11061">
    <property type="entry name" value="RNA M5U METHYLTRANSFERASE"/>
    <property type="match status" value="1"/>
</dbReference>
<feature type="binding site" evidence="4">
    <location>
        <position position="246"/>
    </location>
    <ligand>
        <name>S-adenosyl-L-methionine</name>
        <dbReference type="ChEBI" id="CHEBI:59789"/>
    </ligand>
</feature>
<dbReference type="SUPFAM" id="SSF53335">
    <property type="entry name" value="S-adenosyl-L-methionine-dependent methyltransferases"/>
    <property type="match status" value="1"/>
</dbReference>
<evidence type="ECO:0000256" key="3">
    <source>
        <dbReference type="ARBA" id="ARBA00022691"/>
    </source>
</evidence>
<dbReference type="EMBL" id="CP101988">
    <property type="protein sequence ID" value="UUI76956.1"/>
    <property type="molecule type" value="Genomic_DNA"/>
</dbReference>
<name>A0ABY5L5Z3_9CELL</name>
<feature type="active site" description="Nucleophile" evidence="4">
    <location>
        <position position="373"/>
    </location>
</feature>
<dbReference type="PANTHER" id="PTHR11061:SF30">
    <property type="entry name" value="TRNA (URACIL(54)-C(5))-METHYLTRANSFERASE"/>
    <property type="match status" value="1"/>
</dbReference>
<dbReference type="Gene3D" id="3.40.50.150">
    <property type="entry name" value="Vaccinia Virus protein VP39"/>
    <property type="match status" value="1"/>
</dbReference>
<evidence type="ECO:0000256" key="4">
    <source>
        <dbReference type="PROSITE-ProRule" id="PRU01024"/>
    </source>
</evidence>
<dbReference type="RefSeq" id="WP_227569401.1">
    <property type="nucleotide sequence ID" value="NZ_CP101988.1"/>
</dbReference>
<dbReference type="InterPro" id="IPR030391">
    <property type="entry name" value="MeTrfase_TrmA_CS"/>
</dbReference>
<keyword evidence="3 4" id="KW-0949">S-adenosyl-L-methionine</keyword>
<proteinExistence type="inferred from homology"/>
<organism evidence="6 7">
    <name type="scientific">Cellulomonas chengniuliangii</name>
    <dbReference type="NCBI Taxonomy" id="2968084"/>
    <lineage>
        <taxon>Bacteria</taxon>
        <taxon>Bacillati</taxon>
        <taxon>Actinomycetota</taxon>
        <taxon>Actinomycetes</taxon>
        <taxon>Micrococcales</taxon>
        <taxon>Cellulomonadaceae</taxon>
        <taxon>Cellulomonas</taxon>
    </lineage>
</organism>
<evidence type="ECO:0000256" key="2">
    <source>
        <dbReference type="ARBA" id="ARBA00022679"/>
    </source>
</evidence>
<feature type="binding site" evidence="4">
    <location>
        <position position="299"/>
    </location>
    <ligand>
        <name>S-adenosyl-L-methionine</name>
        <dbReference type="ChEBI" id="CHEBI:59789"/>
    </ligand>
</feature>
<gene>
    <name evidence="6" type="ORF">NP064_08700</name>
</gene>
<evidence type="ECO:0000256" key="1">
    <source>
        <dbReference type="ARBA" id="ARBA00022603"/>
    </source>
</evidence>
<dbReference type="Pfam" id="PF05958">
    <property type="entry name" value="tRNA_U5-meth_tr"/>
    <property type="match status" value="1"/>
</dbReference>
<dbReference type="InterPro" id="IPR012340">
    <property type="entry name" value="NA-bd_OB-fold"/>
</dbReference>
<dbReference type="InterPro" id="IPR002792">
    <property type="entry name" value="TRAM_dom"/>
</dbReference>
<comment type="similarity">
    <text evidence="4">Belongs to the class I-like SAM-binding methyltransferase superfamily. RNA M5U methyltransferase family.</text>
</comment>
<evidence type="ECO:0000259" key="5">
    <source>
        <dbReference type="PROSITE" id="PS50926"/>
    </source>
</evidence>
<feature type="domain" description="TRAM" evidence="5">
    <location>
        <begin position="1"/>
        <end position="62"/>
    </location>
</feature>
<dbReference type="Gene3D" id="2.40.50.140">
    <property type="entry name" value="Nucleic acid-binding proteins"/>
    <property type="match status" value="1"/>
</dbReference>
<dbReference type="InterPro" id="IPR010280">
    <property type="entry name" value="U5_MeTrfase_fam"/>
</dbReference>